<accession>A0AA35TLD0</accession>
<comment type="caution">
    <text evidence="1">The sequence shown here is derived from an EMBL/GenBank/DDBJ whole genome shotgun (WGS) entry which is preliminary data.</text>
</comment>
<protein>
    <submittedName>
        <fullName evidence="1">Uncharacterized protein</fullName>
    </submittedName>
</protein>
<dbReference type="Proteomes" id="UP001174909">
    <property type="component" value="Unassembled WGS sequence"/>
</dbReference>
<name>A0AA35TLD0_GEOBA</name>
<evidence type="ECO:0000313" key="1">
    <source>
        <dbReference type="EMBL" id="CAI8050415.1"/>
    </source>
</evidence>
<evidence type="ECO:0000313" key="2">
    <source>
        <dbReference type="Proteomes" id="UP001174909"/>
    </source>
</evidence>
<keyword evidence="2" id="KW-1185">Reference proteome</keyword>
<proteinExistence type="predicted"/>
<dbReference type="AlphaFoldDB" id="A0AA35TLD0"/>
<organism evidence="1 2">
    <name type="scientific">Geodia barretti</name>
    <name type="common">Barrett's horny sponge</name>
    <dbReference type="NCBI Taxonomy" id="519541"/>
    <lineage>
        <taxon>Eukaryota</taxon>
        <taxon>Metazoa</taxon>
        <taxon>Porifera</taxon>
        <taxon>Demospongiae</taxon>
        <taxon>Heteroscleromorpha</taxon>
        <taxon>Tetractinellida</taxon>
        <taxon>Astrophorina</taxon>
        <taxon>Geodiidae</taxon>
        <taxon>Geodia</taxon>
    </lineage>
</organism>
<dbReference type="EMBL" id="CASHTH010003863">
    <property type="protein sequence ID" value="CAI8050415.1"/>
    <property type="molecule type" value="Genomic_DNA"/>
</dbReference>
<reference evidence="1" key="1">
    <citation type="submission" date="2023-03" db="EMBL/GenBank/DDBJ databases">
        <authorList>
            <person name="Steffen K."/>
            <person name="Cardenas P."/>
        </authorList>
    </citation>
    <scope>NUCLEOTIDE SEQUENCE</scope>
</reference>
<sequence>MYVWRYCLWICMGTEYKASMCTGMYIYGSSLTLSMNRHIVCLQHNNMNGRKDRKMSHHG</sequence>
<gene>
    <name evidence="1" type="ORF">GBAR_LOCUS27688</name>
</gene>